<sequence>MPLIDMLISLLISLFRAPITELRHKVKYFEIEVTDHHGNIFTESLHNKTHALIFCLCSVEEGGECHELKIDRFYYGKLKYYEEAFSHFFTLLRGATKIWHSNV</sequence>
<dbReference type="KEGG" id="tad:TRIADDRAFT_58698"/>
<feature type="chain" id="PRO_5002798441" evidence="1">
    <location>
        <begin position="23"/>
        <end position="103"/>
    </location>
</feature>
<proteinExistence type="predicted"/>
<protein>
    <submittedName>
        <fullName evidence="2">Uncharacterized protein</fullName>
    </submittedName>
</protein>
<evidence type="ECO:0000256" key="1">
    <source>
        <dbReference type="SAM" id="SignalP"/>
    </source>
</evidence>
<dbReference type="RefSeq" id="XP_002114649.1">
    <property type="nucleotide sequence ID" value="XM_002114613.1"/>
</dbReference>
<keyword evidence="3" id="KW-1185">Reference proteome</keyword>
<feature type="signal peptide" evidence="1">
    <location>
        <begin position="1"/>
        <end position="22"/>
    </location>
</feature>
<organism evidence="2 3">
    <name type="scientific">Trichoplax adhaerens</name>
    <name type="common">Trichoplax reptans</name>
    <dbReference type="NCBI Taxonomy" id="10228"/>
    <lineage>
        <taxon>Eukaryota</taxon>
        <taxon>Metazoa</taxon>
        <taxon>Placozoa</taxon>
        <taxon>Uniplacotomia</taxon>
        <taxon>Trichoplacea</taxon>
        <taxon>Trichoplacidae</taxon>
        <taxon>Trichoplax</taxon>
    </lineage>
</organism>
<keyword evidence="1" id="KW-0732">Signal</keyword>
<gene>
    <name evidence="2" type="ORF">TRIADDRAFT_58698</name>
</gene>
<dbReference type="Proteomes" id="UP000009022">
    <property type="component" value="Unassembled WGS sequence"/>
</dbReference>
<dbReference type="HOGENOM" id="CLU_2267148_0_0_1"/>
<dbReference type="InParanoid" id="B3S3F4"/>
<dbReference type="CTD" id="6755862"/>
<evidence type="ECO:0000313" key="2">
    <source>
        <dbReference type="EMBL" id="EDV22783.1"/>
    </source>
</evidence>
<dbReference type="EMBL" id="DS985248">
    <property type="protein sequence ID" value="EDV22783.1"/>
    <property type="molecule type" value="Genomic_DNA"/>
</dbReference>
<dbReference type="AlphaFoldDB" id="B3S3F4"/>
<reference evidence="2 3" key="1">
    <citation type="journal article" date="2008" name="Nature">
        <title>The Trichoplax genome and the nature of placozoans.</title>
        <authorList>
            <person name="Srivastava M."/>
            <person name="Begovic E."/>
            <person name="Chapman J."/>
            <person name="Putnam N.H."/>
            <person name="Hellsten U."/>
            <person name="Kawashima T."/>
            <person name="Kuo A."/>
            <person name="Mitros T."/>
            <person name="Salamov A."/>
            <person name="Carpenter M.L."/>
            <person name="Signorovitch A.Y."/>
            <person name="Moreno M.A."/>
            <person name="Kamm K."/>
            <person name="Grimwood J."/>
            <person name="Schmutz J."/>
            <person name="Shapiro H."/>
            <person name="Grigoriev I.V."/>
            <person name="Buss L.W."/>
            <person name="Schierwater B."/>
            <person name="Dellaporta S.L."/>
            <person name="Rokhsar D.S."/>
        </authorList>
    </citation>
    <scope>NUCLEOTIDE SEQUENCE [LARGE SCALE GENOMIC DNA]</scope>
    <source>
        <strain evidence="2 3">Grell-BS-1999</strain>
    </source>
</reference>
<accession>B3S3F4</accession>
<name>B3S3F4_TRIAD</name>
<dbReference type="GeneID" id="6755862"/>
<evidence type="ECO:0000313" key="3">
    <source>
        <dbReference type="Proteomes" id="UP000009022"/>
    </source>
</evidence>